<dbReference type="GeneTree" id="ENSGT00940000158513"/>
<evidence type="ECO:0000256" key="1">
    <source>
        <dbReference type="ARBA" id="ARBA00001933"/>
    </source>
</evidence>
<dbReference type="Pfam" id="PF00155">
    <property type="entry name" value="Aminotran_1_2"/>
    <property type="match status" value="1"/>
</dbReference>
<evidence type="ECO:0000313" key="9">
    <source>
        <dbReference type="Proteomes" id="UP000314982"/>
    </source>
</evidence>
<dbReference type="GO" id="GO:0030170">
    <property type="term" value="F:pyridoxal phosphate binding"/>
    <property type="evidence" value="ECO:0007669"/>
    <property type="project" value="InterPro"/>
</dbReference>
<keyword evidence="3" id="KW-0808">Transferase</keyword>
<dbReference type="GO" id="GO:0046513">
    <property type="term" value="P:ceramide biosynthetic process"/>
    <property type="evidence" value="ECO:0007669"/>
    <property type="project" value="TreeGrafter"/>
</dbReference>
<evidence type="ECO:0000259" key="7">
    <source>
        <dbReference type="Pfam" id="PF00155"/>
    </source>
</evidence>
<dbReference type="InterPro" id="IPR050087">
    <property type="entry name" value="AON_synthase_class-II"/>
</dbReference>
<comment type="cofactor">
    <cofactor evidence="1 6">
        <name>pyridoxal 5'-phosphate</name>
        <dbReference type="ChEBI" id="CHEBI:597326"/>
    </cofactor>
</comment>
<dbReference type="GO" id="GO:0016020">
    <property type="term" value="C:membrane"/>
    <property type="evidence" value="ECO:0007669"/>
    <property type="project" value="GOC"/>
</dbReference>
<dbReference type="GO" id="GO:0046512">
    <property type="term" value="P:sphingosine biosynthetic process"/>
    <property type="evidence" value="ECO:0007669"/>
    <property type="project" value="TreeGrafter"/>
</dbReference>
<dbReference type="Proteomes" id="UP000314982">
    <property type="component" value="Unassembled WGS sequence"/>
</dbReference>
<sequence length="131" mass="14471">MQSLERLLQEAVCSGQPRTHRPWKKIMIMVEGIYSMEGSVVCLPDVVALKKKYKAYLYLDEAHSIGAVGPTGRGVTELFGLDPSDIDVMMGTFTKSFGAAGGYIAGKKVRSLTPCLLRSPLRVLFPYPRYV</sequence>
<dbReference type="Gene3D" id="3.40.640.10">
    <property type="entry name" value="Type I PLP-dependent aspartate aminotransferase-like (Major domain)"/>
    <property type="match status" value="1"/>
</dbReference>
<keyword evidence="9" id="KW-1185">Reference proteome</keyword>
<accession>A0A4W5M052</accession>
<dbReference type="PANTHER" id="PTHR13693:SF56">
    <property type="entry name" value="SERINE PALMITOYLTRANSFERASE 3"/>
    <property type="match status" value="1"/>
</dbReference>
<evidence type="ECO:0000256" key="4">
    <source>
        <dbReference type="ARBA" id="ARBA00022898"/>
    </source>
</evidence>
<dbReference type="PANTHER" id="PTHR13693">
    <property type="entry name" value="CLASS II AMINOTRANSFERASE/8-AMINO-7-OXONONANOATE SYNTHASE"/>
    <property type="match status" value="1"/>
</dbReference>
<dbReference type="InterPro" id="IPR004839">
    <property type="entry name" value="Aminotransferase_I/II_large"/>
</dbReference>
<evidence type="ECO:0000313" key="8">
    <source>
        <dbReference type="Ensembl" id="ENSHHUP00000031199.1"/>
    </source>
</evidence>
<dbReference type="InterPro" id="IPR015421">
    <property type="entry name" value="PyrdxlP-dep_Trfase_major"/>
</dbReference>
<dbReference type="STRING" id="62062.ENSHHUP00000031199"/>
<dbReference type="Ensembl" id="ENSHHUT00000032492.1">
    <property type="protein sequence ID" value="ENSHHUP00000031199.1"/>
    <property type="gene ID" value="ENSHHUG00000019832.1"/>
</dbReference>
<dbReference type="AlphaFoldDB" id="A0A4W5M052"/>
<dbReference type="PROSITE" id="PS00599">
    <property type="entry name" value="AA_TRANSFER_CLASS_2"/>
    <property type="match status" value="1"/>
</dbReference>
<evidence type="ECO:0000256" key="2">
    <source>
        <dbReference type="ARBA" id="ARBA00008392"/>
    </source>
</evidence>
<evidence type="ECO:0000256" key="3">
    <source>
        <dbReference type="ARBA" id="ARBA00022679"/>
    </source>
</evidence>
<dbReference type="SUPFAM" id="SSF53383">
    <property type="entry name" value="PLP-dependent transferases"/>
    <property type="match status" value="1"/>
</dbReference>
<evidence type="ECO:0000256" key="5">
    <source>
        <dbReference type="ARBA" id="ARBA00023315"/>
    </source>
</evidence>
<name>A0A4W5M052_9TELE</name>
<reference evidence="9" key="1">
    <citation type="submission" date="2018-06" db="EMBL/GenBank/DDBJ databases">
        <title>Genome assembly of Danube salmon.</title>
        <authorList>
            <person name="Macqueen D.J."/>
            <person name="Gundappa M.K."/>
        </authorList>
    </citation>
    <scope>NUCLEOTIDE SEQUENCE [LARGE SCALE GENOMIC DNA]</scope>
</reference>
<organism evidence="8 9">
    <name type="scientific">Hucho hucho</name>
    <name type="common">huchen</name>
    <dbReference type="NCBI Taxonomy" id="62062"/>
    <lineage>
        <taxon>Eukaryota</taxon>
        <taxon>Metazoa</taxon>
        <taxon>Chordata</taxon>
        <taxon>Craniata</taxon>
        <taxon>Vertebrata</taxon>
        <taxon>Euteleostomi</taxon>
        <taxon>Actinopterygii</taxon>
        <taxon>Neopterygii</taxon>
        <taxon>Teleostei</taxon>
        <taxon>Protacanthopterygii</taxon>
        <taxon>Salmoniformes</taxon>
        <taxon>Salmonidae</taxon>
        <taxon>Salmoninae</taxon>
        <taxon>Hucho</taxon>
    </lineage>
</organism>
<keyword evidence="4 6" id="KW-0663">Pyridoxal phosphate</keyword>
<proteinExistence type="inferred from homology"/>
<dbReference type="GO" id="GO:0017059">
    <property type="term" value="C:serine palmitoyltransferase complex"/>
    <property type="evidence" value="ECO:0007669"/>
    <property type="project" value="TreeGrafter"/>
</dbReference>
<protein>
    <recommendedName>
        <fullName evidence="7">Aminotransferase class I/classII large domain-containing protein</fullName>
    </recommendedName>
</protein>
<dbReference type="InterPro" id="IPR015424">
    <property type="entry name" value="PyrdxlP-dep_Trfase"/>
</dbReference>
<evidence type="ECO:0000256" key="6">
    <source>
        <dbReference type="RuleBase" id="RU003693"/>
    </source>
</evidence>
<reference evidence="8" key="2">
    <citation type="submission" date="2025-08" db="UniProtKB">
        <authorList>
            <consortium name="Ensembl"/>
        </authorList>
    </citation>
    <scope>IDENTIFICATION</scope>
</reference>
<dbReference type="GO" id="GO:0004758">
    <property type="term" value="F:serine C-palmitoyltransferase activity"/>
    <property type="evidence" value="ECO:0007669"/>
    <property type="project" value="TreeGrafter"/>
</dbReference>
<feature type="domain" description="Aminotransferase class I/classII large" evidence="7">
    <location>
        <begin position="1"/>
        <end position="108"/>
    </location>
</feature>
<comment type="similarity">
    <text evidence="2 6">Belongs to the class-II pyridoxal-phosphate-dependent aminotransferase family.</text>
</comment>
<keyword evidence="5" id="KW-0012">Acyltransferase</keyword>
<dbReference type="InterPro" id="IPR001917">
    <property type="entry name" value="Aminotrans_II_pyridoxalP_BS"/>
</dbReference>
<reference evidence="8" key="3">
    <citation type="submission" date="2025-09" db="UniProtKB">
        <authorList>
            <consortium name="Ensembl"/>
        </authorList>
    </citation>
    <scope>IDENTIFICATION</scope>
</reference>